<dbReference type="Proteomes" id="UP000694400">
    <property type="component" value="Chromosome 15"/>
</dbReference>
<proteinExistence type="predicted"/>
<dbReference type="AlphaFoldDB" id="A0A8B9TAR7"/>
<name>A0A8B9TAR7_ANAPL</name>
<protein>
    <submittedName>
        <fullName evidence="2">Uncharacterized protein</fullName>
    </submittedName>
</protein>
<evidence type="ECO:0000313" key="2">
    <source>
        <dbReference type="Ensembl" id="ENSAPLP00020018280.1"/>
    </source>
</evidence>
<accession>A0A8B9TAR7</accession>
<keyword evidence="1" id="KW-0732">Signal</keyword>
<reference evidence="2" key="2">
    <citation type="submission" date="2025-08" db="UniProtKB">
        <authorList>
            <consortium name="Ensembl"/>
        </authorList>
    </citation>
    <scope>IDENTIFICATION</scope>
</reference>
<feature type="chain" id="PRO_5034223319" evidence="1">
    <location>
        <begin position="17"/>
        <end position="56"/>
    </location>
</feature>
<sequence>MLPTIFFLELLFKTTAFLRDCCSSNRFRAPKLFLFQTKTTSGKSKLTKYLKQNDKQ</sequence>
<evidence type="ECO:0000313" key="3">
    <source>
        <dbReference type="Proteomes" id="UP000694400"/>
    </source>
</evidence>
<reference evidence="2" key="1">
    <citation type="submission" date="2019-08" db="EMBL/GenBank/DDBJ databases">
        <title>Three high-quality genomes provides insights into domestication of ducks.</title>
        <authorList>
            <person name="Hou Z.C."/>
            <person name="Zhu F."/>
            <person name="Yin Z.T."/>
            <person name="Zhang F."/>
        </authorList>
    </citation>
    <scope>NUCLEOTIDE SEQUENCE [LARGE SCALE GENOMIC DNA]</scope>
</reference>
<organism evidence="2 3">
    <name type="scientific">Anas platyrhynchos</name>
    <name type="common">Mallard</name>
    <name type="synonym">Anas boschas</name>
    <dbReference type="NCBI Taxonomy" id="8839"/>
    <lineage>
        <taxon>Eukaryota</taxon>
        <taxon>Metazoa</taxon>
        <taxon>Chordata</taxon>
        <taxon>Craniata</taxon>
        <taxon>Vertebrata</taxon>
        <taxon>Euteleostomi</taxon>
        <taxon>Archelosauria</taxon>
        <taxon>Archosauria</taxon>
        <taxon>Dinosauria</taxon>
        <taxon>Saurischia</taxon>
        <taxon>Theropoda</taxon>
        <taxon>Coelurosauria</taxon>
        <taxon>Aves</taxon>
        <taxon>Neognathae</taxon>
        <taxon>Galloanserae</taxon>
        <taxon>Anseriformes</taxon>
        <taxon>Anatidae</taxon>
        <taxon>Anatinae</taxon>
        <taxon>Anas</taxon>
    </lineage>
</organism>
<reference evidence="2" key="3">
    <citation type="submission" date="2025-09" db="UniProtKB">
        <authorList>
            <consortium name="Ensembl"/>
        </authorList>
    </citation>
    <scope>IDENTIFICATION</scope>
</reference>
<dbReference type="Ensembl" id="ENSAPLT00020019762.1">
    <property type="protein sequence ID" value="ENSAPLP00020018280.1"/>
    <property type="gene ID" value="ENSAPLG00020013034.1"/>
</dbReference>
<feature type="signal peptide" evidence="1">
    <location>
        <begin position="1"/>
        <end position="16"/>
    </location>
</feature>
<evidence type="ECO:0000256" key="1">
    <source>
        <dbReference type="SAM" id="SignalP"/>
    </source>
</evidence>